<feature type="domain" description="Knr4/Smi1-like" evidence="1">
    <location>
        <begin position="37"/>
        <end position="123"/>
    </location>
</feature>
<keyword evidence="3" id="KW-1185">Reference proteome</keyword>
<dbReference type="InterPro" id="IPR037883">
    <property type="entry name" value="Knr4/Smi1-like_sf"/>
</dbReference>
<evidence type="ECO:0000313" key="3">
    <source>
        <dbReference type="Proteomes" id="UP001500367"/>
    </source>
</evidence>
<dbReference type="SUPFAM" id="SSF160631">
    <property type="entry name" value="SMI1/KNR4-like"/>
    <property type="match status" value="1"/>
</dbReference>
<dbReference type="RefSeq" id="WP_344814809.1">
    <property type="nucleotide sequence ID" value="NZ_BAABCT010000001.1"/>
</dbReference>
<gene>
    <name evidence="2" type="ORF">GCM10022389_00100</name>
</gene>
<reference evidence="3" key="1">
    <citation type="journal article" date="2019" name="Int. J. Syst. Evol. Microbiol.">
        <title>The Global Catalogue of Microorganisms (GCM) 10K type strain sequencing project: providing services to taxonomists for standard genome sequencing and annotation.</title>
        <authorList>
            <consortium name="The Broad Institute Genomics Platform"/>
            <consortium name="The Broad Institute Genome Sequencing Center for Infectious Disease"/>
            <person name="Wu L."/>
            <person name="Ma J."/>
        </authorList>
    </citation>
    <scope>NUCLEOTIDE SEQUENCE [LARGE SCALE GENOMIC DNA]</scope>
    <source>
        <strain evidence="3">JCM 17069</strain>
    </source>
</reference>
<accession>A0ABP7V5D3</accession>
<dbReference type="Proteomes" id="UP001500367">
    <property type="component" value="Unassembled WGS sequence"/>
</dbReference>
<sequence length="177" mass="20887">MKIVELKYKIEKKFRKIKVHNDCWGFQVQPNTKFCKGISRKEIDELERLFGFEFPWLYREMLLTFTGFDKPLISIDPENGAVKYDNSSFFYHYPYEFEKSKWLVEEINNNYEEALFVINEAGFDASKIVGFVPIHNHRALVVFKDKYLSPVISVVGADIILYGDTIINYLKNEFINS</sequence>
<evidence type="ECO:0000313" key="2">
    <source>
        <dbReference type="EMBL" id="GAA4059881.1"/>
    </source>
</evidence>
<dbReference type="EMBL" id="BAABCT010000001">
    <property type="protein sequence ID" value="GAA4059881.1"/>
    <property type="molecule type" value="Genomic_DNA"/>
</dbReference>
<dbReference type="InterPro" id="IPR018958">
    <property type="entry name" value="Knr4/Smi1-like_dom"/>
</dbReference>
<dbReference type="Gene3D" id="3.40.1580.10">
    <property type="entry name" value="SMI1/KNR4-like"/>
    <property type="match status" value="1"/>
</dbReference>
<organism evidence="2 3">
    <name type="scientific">Flavobacterium cheonanense</name>
    <dbReference type="NCBI Taxonomy" id="706183"/>
    <lineage>
        <taxon>Bacteria</taxon>
        <taxon>Pseudomonadati</taxon>
        <taxon>Bacteroidota</taxon>
        <taxon>Flavobacteriia</taxon>
        <taxon>Flavobacteriales</taxon>
        <taxon>Flavobacteriaceae</taxon>
        <taxon>Flavobacterium</taxon>
    </lineage>
</organism>
<comment type="caution">
    <text evidence="2">The sequence shown here is derived from an EMBL/GenBank/DDBJ whole genome shotgun (WGS) entry which is preliminary data.</text>
</comment>
<evidence type="ECO:0000259" key="1">
    <source>
        <dbReference type="Pfam" id="PF09346"/>
    </source>
</evidence>
<proteinExistence type="predicted"/>
<dbReference type="Pfam" id="PF09346">
    <property type="entry name" value="SMI1_KNR4"/>
    <property type="match status" value="1"/>
</dbReference>
<name>A0ABP7V5D3_9FLAO</name>
<protein>
    <recommendedName>
        <fullName evidence="1">Knr4/Smi1-like domain-containing protein</fullName>
    </recommendedName>
</protein>